<keyword evidence="3" id="KW-1185">Reference proteome</keyword>
<dbReference type="OMA" id="MTKEGEP"/>
<organism evidence="2 3">
    <name type="scientific">Pseudocohnilembus persalinus</name>
    <name type="common">Ciliate</name>
    <dbReference type="NCBI Taxonomy" id="266149"/>
    <lineage>
        <taxon>Eukaryota</taxon>
        <taxon>Sar</taxon>
        <taxon>Alveolata</taxon>
        <taxon>Ciliophora</taxon>
        <taxon>Intramacronucleata</taxon>
        <taxon>Oligohymenophorea</taxon>
        <taxon>Scuticociliatia</taxon>
        <taxon>Philasterida</taxon>
        <taxon>Pseudocohnilembidae</taxon>
        <taxon>Pseudocohnilembus</taxon>
    </lineage>
</organism>
<comment type="caution">
    <text evidence="2">The sequence shown here is derived from an EMBL/GenBank/DDBJ whole genome shotgun (WGS) entry which is preliminary data.</text>
</comment>
<dbReference type="GO" id="GO:0005509">
    <property type="term" value="F:calcium ion binding"/>
    <property type="evidence" value="ECO:0007669"/>
    <property type="project" value="InterPro"/>
</dbReference>
<dbReference type="Gene3D" id="1.10.238.10">
    <property type="entry name" value="EF-hand"/>
    <property type="match status" value="2"/>
</dbReference>
<dbReference type="Proteomes" id="UP000054937">
    <property type="component" value="Unassembled WGS sequence"/>
</dbReference>
<dbReference type="OrthoDB" id="10260307at2759"/>
<dbReference type="PROSITE" id="PS50222">
    <property type="entry name" value="EF_HAND_2"/>
    <property type="match status" value="1"/>
</dbReference>
<dbReference type="FunFam" id="1.10.238.10:FF:000001">
    <property type="entry name" value="Calmodulin 1"/>
    <property type="match status" value="1"/>
</dbReference>
<gene>
    <name evidence="2" type="ORF">PPERSA_06897</name>
</gene>
<dbReference type="InterPro" id="IPR002048">
    <property type="entry name" value="EF_hand_dom"/>
</dbReference>
<evidence type="ECO:0000313" key="2">
    <source>
        <dbReference type="EMBL" id="KRX07282.1"/>
    </source>
</evidence>
<accession>A0A0V0QYF7</accession>
<reference evidence="2 3" key="1">
    <citation type="journal article" date="2015" name="Sci. Rep.">
        <title>Genome of the facultative scuticociliatosis pathogen Pseudocohnilembus persalinus provides insight into its virulence through horizontal gene transfer.</title>
        <authorList>
            <person name="Xiong J."/>
            <person name="Wang G."/>
            <person name="Cheng J."/>
            <person name="Tian M."/>
            <person name="Pan X."/>
            <person name="Warren A."/>
            <person name="Jiang C."/>
            <person name="Yuan D."/>
            <person name="Miao W."/>
        </authorList>
    </citation>
    <scope>NUCLEOTIDE SEQUENCE [LARGE SCALE GENOMIC DNA]</scope>
    <source>
        <strain evidence="2">36N120E</strain>
    </source>
</reference>
<protein>
    <recommendedName>
        <fullName evidence="1">EF-hand domain-containing protein</fullName>
    </recommendedName>
</protein>
<dbReference type="SUPFAM" id="SSF47473">
    <property type="entry name" value="EF-hand"/>
    <property type="match status" value="1"/>
</dbReference>
<proteinExistence type="predicted"/>
<dbReference type="PANTHER" id="PTHR46763:SF1">
    <property type="entry name" value="DYNEIN REGULATORY COMPLEX PROTEIN 8"/>
    <property type="match status" value="1"/>
</dbReference>
<dbReference type="AlphaFoldDB" id="A0A0V0QYF7"/>
<feature type="domain" description="EF-hand" evidence="1">
    <location>
        <begin position="97"/>
        <end position="132"/>
    </location>
</feature>
<evidence type="ECO:0000313" key="3">
    <source>
        <dbReference type="Proteomes" id="UP000054937"/>
    </source>
</evidence>
<dbReference type="PANTHER" id="PTHR46763">
    <property type="entry name" value="DYNEIN REGULATORY COMPLEX PROTEIN 8"/>
    <property type="match status" value="1"/>
</dbReference>
<sequence length="186" mass="22367">MYNKFASITENSKQEEYLKQKIKETFSLFQKEHKLGQVENKEIPYIMRYLGQFPSEAQVRDSILPLIEQDEVSDYIKYEKFEPYMLKVLKEREFEPDDPDTLLAAFKLLDPDENGYIEVDMMRNFLEKEGIEFRKEETDQFISFATNKEPNPQVIYYEDYISRLTNYIEKHTDSIMKGYENFDPKK</sequence>
<dbReference type="InterPro" id="IPR011992">
    <property type="entry name" value="EF-hand-dom_pair"/>
</dbReference>
<evidence type="ECO:0000259" key="1">
    <source>
        <dbReference type="PROSITE" id="PS50222"/>
    </source>
</evidence>
<dbReference type="InParanoid" id="A0A0V0QYF7"/>
<dbReference type="EMBL" id="LDAU01000084">
    <property type="protein sequence ID" value="KRX07282.1"/>
    <property type="molecule type" value="Genomic_DNA"/>
</dbReference>
<name>A0A0V0QYF7_PSEPJ</name>